<evidence type="ECO:0008006" key="4">
    <source>
        <dbReference type="Google" id="ProtNLM"/>
    </source>
</evidence>
<feature type="compositionally biased region" description="Pro residues" evidence="1">
    <location>
        <begin position="68"/>
        <end position="77"/>
    </location>
</feature>
<evidence type="ECO:0000313" key="2">
    <source>
        <dbReference type="EMBL" id="KLT44226.1"/>
    </source>
</evidence>
<organism evidence="2 3">
    <name type="scientific">Cutaneotrichosporon oleaginosum</name>
    <dbReference type="NCBI Taxonomy" id="879819"/>
    <lineage>
        <taxon>Eukaryota</taxon>
        <taxon>Fungi</taxon>
        <taxon>Dikarya</taxon>
        <taxon>Basidiomycota</taxon>
        <taxon>Agaricomycotina</taxon>
        <taxon>Tremellomycetes</taxon>
        <taxon>Trichosporonales</taxon>
        <taxon>Trichosporonaceae</taxon>
        <taxon>Cutaneotrichosporon</taxon>
    </lineage>
</organism>
<feature type="region of interest" description="Disordered" evidence="1">
    <location>
        <begin position="118"/>
        <end position="198"/>
    </location>
</feature>
<dbReference type="Proteomes" id="UP000053611">
    <property type="component" value="Unassembled WGS sequence"/>
</dbReference>
<dbReference type="AlphaFoldDB" id="A0A0J0XT23"/>
<dbReference type="GeneID" id="28983084"/>
<dbReference type="EMBL" id="KQ087188">
    <property type="protein sequence ID" value="KLT44226.1"/>
    <property type="molecule type" value="Genomic_DNA"/>
</dbReference>
<dbReference type="InterPro" id="IPR046347">
    <property type="entry name" value="bZIP_sf"/>
</dbReference>
<feature type="compositionally biased region" description="Low complexity" evidence="1">
    <location>
        <begin position="54"/>
        <end position="67"/>
    </location>
</feature>
<dbReference type="GO" id="GO:0003700">
    <property type="term" value="F:DNA-binding transcription factor activity"/>
    <property type="evidence" value="ECO:0007669"/>
    <property type="project" value="InterPro"/>
</dbReference>
<evidence type="ECO:0000256" key="1">
    <source>
        <dbReference type="SAM" id="MobiDB-lite"/>
    </source>
</evidence>
<keyword evidence="3" id="KW-1185">Reference proteome</keyword>
<feature type="compositionally biased region" description="Basic and acidic residues" evidence="1">
    <location>
        <begin position="165"/>
        <end position="193"/>
    </location>
</feature>
<feature type="region of interest" description="Disordered" evidence="1">
    <location>
        <begin position="303"/>
        <end position="327"/>
    </location>
</feature>
<reference evidence="2 3" key="1">
    <citation type="submission" date="2015-03" db="EMBL/GenBank/DDBJ databases">
        <title>Genomics and transcriptomics of the oil-accumulating basidiomycete yeast T. oleaginosus allow insights into substrate utilization and the diverse evolutionary trajectories of mating systems in fungi.</title>
        <authorList>
            <consortium name="DOE Joint Genome Institute"/>
            <person name="Kourist R."/>
            <person name="Kracht O."/>
            <person name="Bracharz F."/>
            <person name="Lipzen A."/>
            <person name="Nolan M."/>
            <person name="Ohm R."/>
            <person name="Grigoriev I."/>
            <person name="Sun S."/>
            <person name="Heitman J."/>
            <person name="Bruck T."/>
            <person name="Nowrousian M."/>
        </authorList>
    </citation>
    <scope>NUCLEOTIDE SEQUENCE [LARGE SCALE GENOMIC DNA]</scope>
    <source>
        <strain evidence="2 3">IBC0246</strain>
    </source>
</reference>
<proteinExistence type="predicted"/>
<dbReference type="STRING" id="879819.A0A0J0XT23"/>
<dbReference type="Gene3D" id="1.20.5.170">
    <property type="match status" value="1"/>
</dbReference>
<feature type="compositionally biased region" description="Basic and acidic residues" evidence="1">
    <location>
        <begin position="132"/>
        <end position="148"/>
    </location>
</feature>
<sequence length="327" mass="35348">MNSPPNSLASLLSTVPNAYQATAQAPPAEEGNPDAIIMTYLRDAYEPPVEEQNRYYPSSSYRYSAPPRGAPPSPPDSTVPIPTTLANIGAALANATDTPFAVALPPAVGMDEAFTDTLDRGEMGGKRRKAPHERAGWREMDEEKRGKGENGASEAAATLVGLEEAQAHSEDGEDERPAKRPAKSKEARAEQNRKAQQIFRRKREEKIKQLELDSMALANTRGRLVAAEARLSEMALELEAKIIEAQGLRRALATAANVAGLSLVKPDGALTLSPEEYEARDRSRVTPAHLEAGCDGLARAARQLAKANRRQREDVRAAQEASQHAQA</sequence>
<feature type="region of interest" description="Disordered" evidence="1">
    <location>
        <begin position="47"/>
        <end position="82"/>
    </location>
</feature>
<dbReference type="CDD" id="cd14688">
    <property type="entry name" value="bZIP_YAP"/>
    <property type="match status" value="1"/>
</dbReference>
<protein>
    <recommendedName>
        <fullName evidence="4">BZIP domain-containing protein</fullName>
    </recommendedName>
</protein>
<gene>
    <name evidence="2" type="ORF">CC85DRAFT_283741</name>
</gene>
<dbReference type="RefSeq" id="XP_018280717.1">
    <property type="nucleotide sequence ID" value="XM_018422481.1"/>
</dbReference>
<dbReference type="OrthoDB" id="2576231at2759"/>
<evidence type="ECO:0000313" key="3">
    <source>
        <dbReference type="Proteomes" id="UP000053611"/>
    </source>
</evidence>
<dbReference type="SUPFAM" id="SSF57959">
    <property type="entry name" value="Leucine zipper domain"/>
    <property type="match status" value="1"/>
</dbReference>
<accession>A0A0J0XT23</accession>
<name>A0A0J0XT23_9TREE</name>